<keyword evidence="2" id="KW-1185">Reference proteome</keyword>
<comment type="caution">
    <text evidence="1">The sequence shown here is derived from an EMBL/GenBank/DDBJ whole genome shotgun (WGS) entry which is preliminary data.</text>
</comment>
<evidence type="ECO:0008006" key="3">
    <source>
        <dbReference type="Google" id="ProtNLM"/>
    </source>
</evidence>
<dbReference type="EMBL" id="PVXP01000062">
    <property type="protein sequence ID" value="PRR81888.1"/>
    <property type="molecule type" value="Genomic_DNA"/>
</dbReference>
<name>A0A2T0BDC2_9CLOT</name>
<dbReference type="AlphaFoldDB" id="A0A2T0BDC2"/>
<dbReference type="Proteomes" id="UP000237798">
    <property type="component" value="Unassembled WGS sequence"/>
</dbReference>
<proteinExistence type="predicted"/>
<reference evidence="1 2" key="1">
    <citation type="submission" date="2018-03" db="EMBL/GenBank/DDBJ databases">
        <title>Genome sequence of Clostridium luticellarii DSM 29923.</title>
        <authorList>
            <person name="Poehlein A."/>
            <person name="Daniel R."/>
        </authorList>
    </citation>
    <scope>NUCLEOTIDE SEQUENCE [LARGE SCALE GENOMIC DNA]</scope>
    <source>
        <strain evidence="1 2">DSM 29923</strain>
    </source>
</reference>
<organism evidence="1 2">
    <name type="scientific">Clostridium luticellarii</name>
    <dbReference type="NCBI Taxonomy" id="1691940"/>
    <lineage>
        <taxon>Bacteria</taxon>
        <taxon>Bacillati</taxon>
        <taxon>Bacillota</taxon>
        <taxon>Clostridia</taxon>
        <taxon>Eubacteriales</taxon>
        <taxon>Clostridiaceae</taxon>
        <taxon>Clostridium</taxon>
    </lineage>
</organism>
<sequence length="75" mass="8588">METFTLLYDVFNVGPLEEDDTFLKFDNVTITPHAAGSTRDAFTNSPKLMREILIRVINKDEHLPIVNGREPQLEI</sequence>
<dbReference type="Gene3D" id="3.40.50.720">
    <property type="entry name" value="NAD(P)-binding Rossmann-like Domain"/>
    <property type="match status" value="2"/>
</dbReference>
<evidence type="ECO:0000313" key="1">
    <source>
        <dbReference type="EMBL" id="PRR81888.1"/>
    </source>
</evidence>
<protein>
    <recommendedName>
        <fullName evidence="3">Glyoxylate reductase (NADP(+))</fullName>
    </recommendedName>
</protein>
<accession>A0A2T0BDC2</accession>
<evidence type="ECO:0000313" key="2">
    <source>
        <dbReference type="Proteomes" id="UP000237798"/>
    </source>
</evidence>
<gene>
    <name evidence="1" type="ORF">CLLU_29860</name>
</gene>